<organism evidence="1 2">
    <name type="scientific">Acinetobacter tibetensis</name>
    <dbReference type="NCBI Taxonomy" id="2943497"/>
    <lineage>
        <taxon>Bacteria</taxon>
        <taxon>Pseudomonadati</taxon>
        <taxon>Pseudomonadota</taxon>
        <taxon>Gammaproteobacteria</taxon>
        <taxon>Moraxellales</taxon>
        <taxon>Moraxellaceae</taxon>
        <taxon>Acinetobacter</taxon>
    </lineage>
</organism>
<reference evidence="1" key="1">
    <citation type="submission" date="2022-06" db="EMBL/GenBank/DDBJ databases">
        <title>Isolation, identification and characterization of iprodione-degrading strains in Lhasa, Tibet.</title>
        <authorList>
            <person name="Pan H."/>
        </authorList>
    </citation>
    <scope>NUCLEOTIDE SEQUENCE</scope>
    <source>
        <strain evidence="1">Y-23</strain>
    </source>
</reference>
<dbReference type="InterPro" id="IPR056912">
    <property type="entry name" value="Phage_JBD30_tail_term-like"/>
</dbReference>
<keyword evidence="2" id="KW-1185">Reference proteome</keyword>
<gene>
    <name evidence="1" type="ORF">M5E07_09365</name>
</gene>
<evidence type="ECO:0000313" key="1">
    <source>
        <dbReference type="EMBL" id="USE82029.1"/>
    </source>
</evidence>
<protein>
    <submittedName>
        <fullName evidence="1">Uncharacterized protein</fullName>
    </submittedName>
</protein>
<proteinExistence type="predicted"/>
<dbReference type="RefSeq" id="WP_252218708.1">
    <property type="nucleotide sequence ID" value="NZ_CP098732.1"/>
</dbReference>
<dbReference type="KEGG" id="atz:M5E07_09365"/>
<dbReference type="EMBL" id="CP098732">
    <property type="protein sequence ID" value="USE82029.1"/>
    <property type="molecule type" value="Genomic_DNA"/>
</dbReference>
<dbReference type="Proteomes" id="UP001056716">
    <property type="component" value="Chromosome"/>
</dbReference>
<sequence>MQSEYFALEPAIVERLKDIEGILAINTPFSVDDMLQVINVSPSLNVIYVGDQVGESAGRGRSTPITQQWLVVLAVQDASAQLEETSNIRKIADPFIREILAKMQGFDPNIAGYRPFDRVNAGVQVGSAAGFAYFPFLFESQMMKSW</sequence>
<accession>A0AAE9LP29</accession>
<dbReference type="Pfam" id="PF23840">
    <property type="entry name" value="Phage_tail_terminator"/>
    <property type="match status" value="1"/>
</dbReference>
<dbReference type="AlphaFoldDB" id="A0AAE9LP29"/>
<name>A0AAE9LP29_9GAMM</name>
<evidence type="ECO:0000313" key="2">
    <source>
        <dbReference type="Proteomes" id="UP001056716"/>
    </source>
</evidence>